<dbReference type="InterPro" id="IPR001119">
    <property type="entry name" value="SLH_dom"/>
</dbReference>
<organism evidence="3 4">
    <name type="scientific">Ruminiclostridium sufflavum DSM 19573</name>
    <dbReference type="NCBI Taxonomy" id="1121337"/>
    <lineage>
        <taxon>Bacteria</taxon>
        <taxon>Bacillati</taxon>
        <taxon>Bacillota</taxon>
        <taxon>Clostridia</taxon>
        <taxon>Eubacteriales</taxon>
        <taxon>Oscillospiraceae</taxon>
        <taxon>Ruminiclostridium</taxon>
    </lineage>
</organism>
<dbReference type="RefSeq" id="WP_242981136.1">
    <property type="nucleotide sequence ID" value="NZ_QKMR01000003.1"/>
</dbReference>
<name>A0A318XNC5_9FIRM</name>
<sequence>MRSLSKKFRVKGYTCLGLVFSLIITLAVPGITFAGKGDSGYDGGISSGEAPAAAATASSKFEYEYQEPCFLSGVPIILSGTVTISKKYKEDTKNSTQTLTSTYAYSLANGDNKLVRSLTYVTTITPKDNGQKTESTKLTKATETATVGGTKYIIAGTNDYVLSKSNLIDMKPAVNYYNGTLRSKKTYHIDTAKNTDTVVVESSGSYSGYDEYWSSAEAQKIEQTISQRKPGKTVGNIGKVTLDISSTTKKELKYDESIAEQTSVEGGYVQTQKNENILKYTAKLSELDKNKAPTTKVNTYTNSLKLESFPTQISLISPNLNQISGHPSEESITLLFGLEAFKNEDAATFDPQEYMSRAEFVDAFVNVAKAVPIDPVFVTKKKSSNTKNTEVTSLFTDVSVNHTFFASINEAATRGIVWGNGKSQFRPGNLITMQEAVTMMINSLGLNGLAPNPAPVTSFVDNDSISSFARPSMYVAEKIGLIEEDAKGYIYPASKVTKAKAADMMRAYIEYMNSGIRSEYMDKLISY</sequence>
<keyword evidence="4" id="KW-1185">Reference proteome</keyword>
<protein>
    <submittedName>
        <fullName evidence="3">S-layer family protein</fullName>
    </submittedName>
</protein>
<evidence type="ECO:0000313" key="3">
    <source>
        <dbReference type="EMBL" id="PYG89502.1"/>
    </source>
</evidence>
<feature type="domain" description="SLH" evidence="2">
    <location>
        <begin position="391"/>
        <end position="454"/>
    </location>
</feature>
<dbReference type="Pfam" id="PF00395">
    <property type="entry name" value="SLH"/>
    <property type="match status" value="2"/>
</dbReference>
<dbReference type="PROSITE" id="PS51272">
    <property type="entry name" value="SLH"/>
    <property type="match status" value="1"/>
</dbReference>
<dbReference type="EMBL" id="QKMR01000003">
    <property type="protein sequence ID" value="PYG89502.1"/>
    <property type="molecule type" value="Genomic_DNA"/>
</dbReference>
<comment type="caution">
    <text evidence="3">The sequence shown here is derived from an EMBL/GenBank/DDBJ whole genome shotgun (WGS) entry which is preliminary data.</text>
</comment>
<dbReference type="AlphaFoldDB" id="A0A318XNC5"/>
<accession>A0A318XNC5</accession>
<evidence type="ECO:0000259" key="2">
    <source>
        <dbReference type="PROSITE" id="PS51272"/>
    </source>
</evidence>
<evidence type="ECO:0000256" key="1">
    <source>
        <dbReference type="ARBA" id="ARBA00022737"/>
    </source>
</evidence>
<evidence type="ECO:0000313" key="4">
    <source>
        <dbReference type="Proteomes" id="UP000248132"/>
    </source>
</evidence>
<reference evidence="3 4" key="1">
    <citation type="submission" date="2018-06" db="EMBL/GenBank/DDBJ databases">
        <title>Genomic Encyclopedia of Type Strains, Phase I: the one thousand microbial genomes (KMG-I) project.</title>
        <authorList>
            <person name="Kyrpides N."/>
        </authorList>
    </citation>
    <scope>NUCLEOTIDE SEQUENCE [LARGE SCALE GENOMIC DNA]</scope>
    <source>
        <strain evidence="3 4">DSM 19573</strain>
    </source>
</reference>
<keyword evidence="1" id="KW-0677">Repeat</keyword>
<gene>
    <name evidence="3" type="ORF">LY28_00721</name>
</gene>
<dbReference type="Proteomes" id="UP000248132">
    <property type="component" value="Unassembled WGS sequence"/>
</dbReference>
<proteinExistence type="predicted"/>